<gene>
    <name evidence="1" type="ORF">ACFPZJ_37330</name>
</gene>
<accession>A0ABW0V0D8</accession>
<comment type="caution">
    <text evidence="1">The sequence shown here is derived from an EMBL/GenBank/DDBJ whole genome shotgun (WGS) entry which is preliminary data.</text>
</comment>
<proteinExistence type="predicted"/>
<evidence type="ECO:0000313" key="1">
    <source>
        <dbReference type="EMBL" id="MFC5639306.1"/>
    </source>
</evidence>
<reference evidence="2" key="1">
    <citation type="journal article" date="2019" name="Int. J. Syst. Evol. Microbiol.">
        <title>The Global Catalogue of Microorganisms (GCM) 10K type strain sequencing project: providing services to taxonomists for standard genome sequencing and annotation.</title>
        <authorList>
            <consortium name="The Broad Institute Genomics Platform"/>
            <consortium name="The Broad Institute Genome Sequencing Center for Infectious Disease"/>
            <person name="Wu L."/>
            <person name="Ma J."/>
        </authorList>
    </citation>
    <scope>NUCLEOTIDE SEQUENCE [LARGE SCALE GENOMIC DNA]</scope>
    <source>
        <strain evidence="2">CGMCC 4.7248</strain>
    </source>
</reference>
<evidence type="ECO:0000313" key="2">
    <source>
        <dbReference type="Proteomes" id="UP001596154"/>
    </source>
</evidence>
<name>A0ABW0V0D8_9ACTN</name>
<organism evidence="1 2">
    <name type="scientific">Streptomyces bullii</name>
    <dbReference type="NCBI Taxonomy" id="349910"/>
    <lineage>
        <taxon>Bacteria</taxon>
        <taxon>Bacillati</taxon>
        <taxon>Actinomycetota</taxon>
        <taxon>Actinomycetes</taxon>
        <taxon>Kitasatosporales</taxon>
        <taxon>Streptomycetaceae</taxon>
        <taxon>Streptomyces</taxon>
    </lineage>
</organism>
<sequence length="159" mass="17708">MSGVWCPQRRFTADRKGTDHCRIADLGDVPLDSYPDELLGSTQAAALHGYTSFNSTSGGGLVAERRAARRAERAARVEAAVGKDTAPAALDLLDLVEFAWHDCYGDITPSARGVEDILTGSHGDLAWMIRFARLAVEEWQDLRRTADEVRCRREWPRHR</sequence>
<protein>
    <submittedName>
        <fullName evidence="1">Uncharacterized protein</fullName>
    </submittedName>
</protein>
<dbReference type="EMBL" id="JBHSNY010000019">
    <property type="protein sequence ID" value="MFC5639306.1"/>
    <property type="molecule type" value="Genomic_DNA"/>
</dbReference>
<dbReference type="RefSeq" id="WP_381031197.1">
    <property type="nucleotide sequence ID" value="NZ_JBHSNY010000019.1"/>
</dbReference>
<keyword evidence="2" id="KW-1185">Reference proteome</keyword>
<dbReference type="Proteomes" id="UP001596154">
    <property type="component" value="Unassembled WGS sequence"/>
</dbReference>